<evidence type="ECO:0000313" key="8">
    <source>
        <dbReference type="EMBL" id="AKT36181.1"/>
    </source>
</evidence>
<keyword evidence="5" id="KW-0143">Chaperone</keyword>
<protein>
    <submittedName>
        <fullName evidence="8">Protein disaggregation chaperone</fullName>
    </submittedName>
</protein>
<dbReference type="SMART" id="SM00382">
    <property type="entry name" value="AAA"/>
    <property type="match status" value="2"/>
</dbReference>
<evidence type="ECO:0000256" key="5">
    <source>
        <dbReference type="ARBA" id="ARBA00023186"/>
    </source>
</evidence>
<dbReference type="AlphaFoldDB" id="A0A0K1E5M9"/>
<dbReference type="Pfam" id="PF07724">
    <property type="entry name" value="AAA_2"/>
    <property type="match status" value="1"/>
</dbReference>
<dbReference type="CDD" id="cd00009">
    <property type="entry name" value="AAA"/>
    <property type="match status" value="1"/>
</dbReference>
<evidence type="ECO:0000259" key="7">
    <source>
        <dbReference type="PROSITE" id="PS51903"/>
    </source>
</evidence>
<evidence type="ECO:0000256" key="6">
    <source>
        <dbReference type="PROSITE-ProRule" id="PRU01251"/>
    </source>
</evidence>
<dbReference type="STRING" id="52.CMC5_002950"/>
<dbReference type="Pfam" id="PF02861">
    <property type="entry name" value="Clp_N"/>
    <property type="match status" value="1"/>
</dbReference>
<feature type="domain" description="Clp R" evidence="7">
    <location>
        <begin position="10"/>
        <end position="155"/>
    </location>
</feature>
<dbReference type="GO" id="GO:0005524">
    <property type="term" value="F:ATP binding"/>
    <property type="evidence" value="ECO:0007669"/>
    <property type="project" value="UniProtKB-KW"/>
</dbReference>
<gene>
    <name evidence="8" type="ORF">CMC5_002950</name>
</gene>
<dbReference type="InterPro" id="IPR050130">
    <property type="entry name" value="ClpA_ClpB"/>
</dbReference>
<evidence type="ECO:0000256" key="4">
    <source>
        <dbReference type="ARBA" id="ARBA00022840"/>
    </source>
</evidence>
<dbReference type="EMBL" id="CP012159">
    <property type="protein sequence ID" value="AKT36181.1"/>
    <property type="molecule type" value="Genomic_DNA"/>
</dbReference>
<reference evidence="8 9" key="1">
    <citation type="submission" date="2015-07" db="EMBL/GenBank/DDBJ databases">
        <title>Genome analysis of myxobacterium Chondromyces crocatus Cm c5 reveals a high potential for natural compound synthesis and the genetic basis for the loss of fruiting body formation.</title>
        <authorList>
            <person name="Zaburannyi N."/>
            <person name="Bunk B."/>
            <person name="Maier J."/>
            <person name="Overmann J."/>
            <person name="Mueller R."/>
        </authorList>
    </citation>
    <scope>NUCLEOTIDE SEQUENCE [LARGE SCALE GENOMIC DNA]</scope>
    <source>
        <strain evidence="8 9">Cm c5</strain>
    </source>
</reference>
<dbReference type="PROSITE" id="PS51903">
    <property type="entry name" value="CLP_R"/>
    <property type="match status" value="1"/>
</dbReference>
<comment type="similarity">
    <text evidence="1">Belongs to the ClpA/ClpB family.</text>
</comment>
<proteinExistence type="inferred from homology"/>
<dbReference type="PATRIC" id="fig|52.7.peg.318"/>
<dbReference type="Gene3D" id="1.10.1780.10">
    <property type="entry name" value="Clp, N-terminal domain"/>
    <property type="match status" value="1"/>
</dbReference>
<evidence type="ECO:0000313" key="9">
    <source>
        <dbReference type="Proteomes" id="UP000067626"/>
    </source>
</evidence>
<evidence type="ECO:0000256" key="3">
    <source>
        <dbReference type="ARBA" id="ARBA00022741"/>
    </source>
</evidence>
<dbReference type="CDD" id="cd19499">
    <property type="entry name" value="RecA-like_ClpB_Hsp104-like"/>
    <property type="match status" value="1"/>
</dbReference>
<dbReference type="InterPro" id="IPR019489">
    <property type="entry name" value="Clp_ATPase_C"/>
</dbReference>
<evidence type="ECO:0000256" key="2">
    <source>
        <dbReference type="ARBA" id="ARBA00022737"/>
    </source>
</evidence>
<dbReference type="Pfam" id="PF10431">
    <property type="entry name" value="ClpB_D2-small"/>
    <property type="match status" value="1"/>
</dbReference>
<dbReference type="PRINTS" id="PR00300">
    <property type="entry name" value="CLPPROTEASEA"/>
</dbReference>
<dbReference type="InterPro" id="IPR001270">
    <property type="entry name" value="ClpA/B"/>
</dbReference>
<dbReference type="GO" id="GO:0005737">
    <property type="term" value="C:cytoplasm"/>
    <property type="evidence" value="ECO:0007669"/>
    <property type="project" value="TreeGrafter"/>
</dbReference>
<dbReference type="SUPFAM" id="SSF52540">
    <property type="entry name" value="P-loop containing nucleoside triphosphate hydrolases"/>
    <property type="match status" value="2"/>
</dbReference>
<dbReference type="RefSeq" id="WP_082362151.1">
    <property type="nucleotide sequence ID" value="NZ_CP012159.1"/>
</dbReference>
<name>A0A0K1E5M9_CHOCO</name>
<dbReference type="GO" id="GO:0016887">
    <property type="term" value="F:ATP hydrolysis activity"/>
    <property type="evidence" value="ECO:0007669"/>
    <property type="project" value="InterPro"/>
</dbReference>
<evidence type="ECO:0000256" key="1">
    <source>
        <dbReference type="ARBA" id="ARBA00008675"/>
    </source>
</evidence>
<dbReference type="PANTHER" id="PTHR11638">
    <property type="entry name" value="ATP-DEPENDENT CLP PROTEASE"/>
    <property type="match status" value="1"/>
</dbReference>
<dbReference type="InterPro" id="IPR003959">
    <property type="entry name" value="ATPase_AAA_core"/>
</dbReference>
<dbReference type="Pfam" id="PF17871">
    <property type="entry name" value="AAA_lid_9"/>
    <property type="match status" value="1"/>
</dbReference>
<keyword evidence="2 6" id="KW-0677">Repeat</keyword>
<dbReference type="Pfam" id="PF00004">
    <property type="entry name" value="AAA"/>
    <property type="match status" value="1"/>
</dbReference>
<dbReference type="OrthoDB" id="5478240at2"/>
<dbReference type="Proteomes" id="UP000067626">
    <property type="component" value="Chromosome"/>
</dbReference>
<dbReference type="InterPro" id="IPR004176">
    <property type="entry name" value="Clp_R_N"/>
</dbReference>
<dbReference type="GO" id="GO:0034605">
    <property type="term" value="P:cellular response to heat"/>
    <property type="evidence" value="ECO:0007669"/>
    <property type="project" value="TreeGrafter"/>
</dbReference>
<organism evidence="8 9">
    <name type="scientific">Chondromyces crocatus</name>
    <dbReference type="NCBI Taxonomy" id="52"/>
    <lineage>
        <taxon>Bacteria</taxon>
        <taxon>Pseudomonadati</taxon>
        <taxon>Myxococcota</taxon>
        <taxon>Polyangia</taxon>
        <taxon>Polyangiales</taxon>
        <taxon>Polyangiaceae</taxon>
        <taxon>Chondromyces</taxon>
    </lineage>
</organism>
<dbReference type="FunFam" id="1.10.8.60:FF:000017">
    <property type="entry name" value="ATP-dependent chaperone ClpB"/>
    <property type="match status" value="1"/>
</dbReference>
<sequence>MADTEGTIHLERYTQDARQVVAGAQQVADERQHQEVTTLHLLYRLLERDRGVGEVFRRAGADPNETLQLADAALRKLPKSPGAVAYVSPRLLDLLGRAERESTRDKAPSVGVEHLLHALAQEIRGPAGEILSSFGIGPGAFRPHVSVLEAAARESSAGPAPSGEPGQASLYVRDLVADGRQGKFDPVIGRDLEARRLLQILERRNKNHPFIIGEAGVGKSALIRGLAERIARGDVPSNLAGAHLYELDTGALVAGAKLRGEIEQRLKVLVDKLRADPTAESILVVEDFDALFGQGVTGAGVGELLKPLLSRGEIRIIATSTPEGIRKINERDSSILRRFSTVTLEAPGIAQATEILRGITTKYEEHHRVRVGESAIAAAVVLAKRYISDRALPDTAVDLLDETSARKRVEVDGIPADLDLLSRRADSLRAQIAALADDEDRLSVQTRGRLEKELAEIEPRAQEMRTRVASRQGVVAAIQAIRKELADAQAALKIAQRDRVFARIGELEHVTIPEISRRLNAAEEAAQREGVAASSNTVEEADVAATLNDWTGIPVAKMLEGEAEKLLKMEERLAQRVVGQDEAGRAISRAVRRGRVGLRDPGKPIGSFLFLGPSGVGKTELAKALAEFLFDDEQAMTRLDMSEFMERHMAQRLIGAPPGYADSEQGGFLTEAARRRPYSVLLFDEVEKAHADVFNLLLQILDDGRLTDGRGRTADFSNTVVIMTSNIGSKRILETDGRLWDSEDGREAIRDVLLEELREFFRPEFLNRIDDIVVFKALSKEDLRGIVDIQLRRLEHLLTDKEIKLSLSDGAKGRLVDLGYDPSLGARPLKRAITRELQNPLAEELLAGGYKPGQVVQVDVKEGRFSFTKA</sequence>
<keyword evidence="4" id="KW-0067">ATP-binding</keyword>
<dbReference type="SMART" id="SM01086">
    <property type="entry name" value="ClpB_D2-small"/>
    <property type="match status" value="1"/>
</dbReference>
<dbReference type="PANTHER" id="PTHR11638:SF18">
    <property type="entry name" value="HEAT SHOCK PROTEIN 104"/>
    <property type="match status" value="1"/>
</dbReference>
<dbReference type="InterPro" id="IPR041546">
    <property type="entry name" value="ClpA/ClpB_AAA_lid"/>
</dbReference>
<dbReference type="Gene3D" id="3.40.50.300">
    <property type="entry name" value="P-loop containing nucleotide triphosphate hydrolases"/>
    <property type="match status" value="3"/>
</dbReference>
<keyword evidence="9" id="KW-1185">Reference proteome</keyword>
<dbReference type="Gene3D" id="1.10.8.60">
    <property type="match status" value="1"/>
</dbReference>
<dbReference type="SUPFAM" id="SSF81923">
    <property type="entry name" value="Double Clp-N motif"/>
    <property type="match status" value="1"/>
</dbReference>
<keyword evidence="3" id="KW-0547">Nucleotide-binding</keyword>
<accession>A0A0K1E5M9</accession>
<dbReference type="FunFam" id="3.40.50.300:FF:000025">
    <property type="entry name" value="ATP-dependent Clp protease subunit"/>
    <property type="match status" value="1"/>
</dbReference>
<dbReference type="InterPro" id="IPR027417">
    <property type="entry name" value="P-loop_NTPase"/>
</dbReference>
<dbReference type="KEGG" id="ccro:CMC5_002950"/>
<dbReference type="InterPro" id="IPR036628">
    <property type="entry name" value="Clp_N_dom_sf"/>
</dbReference>
<dbReference type="InterPro" id="IPR003593">
    <property type="entry name" value="AAA+_ATPase"/>
</dbReference>